<sequence length="155" mass="18001">MVSFAALRILLTKIAVEYMYTKHFDVKIVFLYGYLEENAYMRQPEGFQDNSGRVCKWKKSLYGLEQSSRCWNEQFVECLEIFNMESTTVVQCIFISHDNGEPLLRALYVDDGLVASESKGRIDSLMNHLEKGVKITVDPLDVFLALRIEKLRMEE</sequence>
<dbReference type="InterPro" id="IPR013103">
    <property type="entry name" value="RVT_2"/>
</dbReference>
<dbReference type="Pfam" id="PF07727">
    <property type="entry name" value="RVT_2"/>
    <property type="match status" value="1"/>
</dbReference>
<dbReference type="AlphaFoldDB" id="A0A6V7JVZ6"/>
<evidence type="ECO:0000313" key="2">
    <source>
        <dbReference type="EMBL" id="CAD1554386.1"/>
    </source>
</evidence>
<name>A0A6V7JVZ6_9HYME</name>
<organism evidence="2">
    <name type="scientific">Bracon brevicornis</name>
    <dbReference type="NCBI Taxonomy" id="1563983"/>
    <lineage>
        <taxon>Eukaryota</taxon>
        <taxon>Metazoa</taxon>
        <taxon>Ecdysozoa</taxon>
        <taxon>Arthropoda</taxon>
        <taxon>Hexapoda</taxon>
        <taxon>Insecta</taxon>
        <taxon>Pterygota</taxon>
        <taxon>Neoptera</taxon>
        <taxon>Endopterygota</taxon>
        <taxon>Hymenoptera</taxon>
        <taxon>Apocrita</taxon>
        <taxon>Ichneumonoidea</taxon>
        <taxon>Braconidae</taxon>
        <taxon>Braconinae</taxon>
        <taxon>Bracon</taxon>
    </lineage>
</organism>
<accession>A0A6V7JVZ6</accession>
<gene>
    <name evidence="2" type="ORF">BBRV_LOCUS59249</name>
</gene>
<dbReference type="EMBL" id="CADCXW020000020">
    <property type="protein sequence ID" value="CAD1554386.1"/>
    <property type="molecule type" value="Genomic_DNA"/>
</dbReference>
<reference evidence="2" key="1">
    <citation type="submission" date="2020-07" db="EMBL/GenBank/DDBJ databases">
        <authorList>
            <person name="Ferguson B K."/>
        </authorList>
    </citation>
    <scope>NUCLEOTIDE SEQUENCE</scope>
    <source>
        <strain evidence="2">L06</strain>
    </source>
</reference>
<proteinExistence type="predicted"/>
<protein>
    <recommendedName>
        <fullName evidence="1">Reverse transcriptase Ty1/copia-type domain-containing protein</fullName>
    </recommendedName>
</protein>
<evidence type="ECO:0000259" key="1">
    <source>
        <dbReference type="Pfam" id="PF07727"/>
    </source>
</evidence>
<feature type="domain" description="Reverse transcriptase Ty1/copia-type" evidence="1">
    <location>
        <begin position="5"/>
        <end position="147"/>
    </location>
</feature>